<proteinExistence type="predicted"/>
<sequence length="96" mass="10794">FQDLTSPPFAKPSSPSAHPSRAKPTPGGFLCTGWMHKCTSDAGRLAGILLFLNKQQFDLRLLHEFTTVMCLRENKWKRMLKLLSHSPLIMSVLSLI</sequence>
<reference evidence="2" key="2">
    <citation type="submission" date="2025-09" db="UniProtKB">
        <authorList>
            <consortium name="Ensembl"/>
        </authorList>
    </citation>
    <scope>IDENTIFICATION</scope>
</reference>
<organism evidence="2 3">
    <name type="scientific">Calidris pygmaea</name>
    <name type="common">Spoon-billed sandpiper</name>
    <dbReference type="NCBI Taxonomy" id="425635"/>
    <lineage>
        <taxon>Eukaryota</taxon>
        <taxon>Metazoa</taxon>
        <taxon>Chordata</taxon>
        <taxon>Craniata</taxon>
        <taxon>Vertebrata</taxon>
        <taxon>Euteleostomi</taxon>
        <taxon>Archelosauria</taxon>
        <taxon>Archosauria</taxon>
        <taxon>Dinosauria</taxon>
        <taxon>Saurischia</taxon>
        <taxon>Theropoda</taxon>
        <taxon>Coelurosauria</taxon>
        <taxon>Aves</taxon>
        <taxon>Neognathae</taxon>
        <taxon>Neoaves</taxon>
        <taxon>Charadriiformes</taxon>
        <taxon>Scolopacidae</taxon>
        <taxon>Calidris</taxon>
    </lineage>
</organism>
<protein>
    <submittedName>
        <fullName evidence="2">Uncharacterized protein</fullName>
    </submittedName>
</protein>
<feature type="region of interest" description="Disordered" evidence="1">
    <location>
        <begin position="1"/>
        <end position="24"/>
    </location>
</feature>
<dbReference type="Proteomes" id="UP000694419">
    <property type="component" value="Unplaced"/>
</dbReference>
<name>A0A8C3J4V4_9CHAR</name>
<evidence type="ECO:0000313" key="3">
    <source>
        <dbReference type="Proteomes" id="UP000694419"/>
    </source>
</evidence>
<evidence type="ECO:0000313" key="2">
    <source>
        <dbReference type="Ensembl" id="ENSCPGP00000002066.1"/>
    </source>
</evidence>
<accession>A0A8C3J4V4</accession>
<dbReference type="AlphaFoldDB" id="A0A8C3J4V4"/>
<keyword evidence="3" id="KW-1185">Reference proteome</keyword>
<reference evidence="2" key="1">
    <citation type="submission" date="2025-08" db="UniProtKB">
        <authorList>
            <consortium name="Ensembl"/>
        </authorList>
    </citation>
    <scope>IDENTIFICATION</scope>
</reference>
<evidence type="ECO:0000256" key="1">
    <source>
        <dbReference type="SAM" id="MobiDB-lite"/>
    </source>
</evidence>
<dbReference type="Ensembl" id="ENSCPGT00000002277.1">
    <property type="protein sequence ID" value="ENSCPGP00000002066.1"/>
    <property type="gene ID" value="ENSCPGG00000001544.1"/>
</dbReference>